<dbReference type="InterPro" id="IPR001202">
    <property type="entry name" value="WW_dom"/>
</dbReference>
<dbReference type="GO" id="GO:0005634">
    <property type="term" value="C:nucleus"/>
    <property type="evidence" value="ECO:0007669"/>
    <property type="project" value="TreeGrafter"/>
</dbReference>
<evidence type="ECO:0000256" key="4">
    <source>
        <dbReference type="PROSITE-ProRule" id="PRU00278"/>
    </source>
</evidence>
<dbReference type="PROSITE" id="PS01159">
    <property type="entry name" value="WW_DOMAIN_1"/>
    <property type="match status" value="1"/>
</dbReference>
<evidence type="ECO:0000256" key="5">
    <source>
        <dbReference type="RuleBase" id="RU363014"/>
    </source>
</evidence>
<sequence>MQSRRILAKPAEAALVISDLKRMHRMRLSSPGNGCRRFSTLTDITVEATCPSSPSIIHLLNKSDPNMLPTGHSEQLCFHLDFEIGLIVSQFKAFVVEETFVKEVMDFINSSNQILLYPLPEGWTTGYCVASKRYYYINNYTNKTQWNRPTAPAPRNYPIAIKCSRILIKHRDSDPEYWRLNFIPRTKREAAYVISKCYVLITTKQFTFEEVAFKYSECPSASRGGDIQWLNIYTASPYFLIAFNLDIGDFTLPVETPEGFEIFQRTA</sequence>
<dbReference type="Gene3D" id="2.20.70.10">
    <property type="match status" value="1"/>
</dbReference>
<dbReference type="PANTHER" id="PTHR10657:SF4">
    <property type="entry name" value="PEPTIDYL-PROLYL CIS-TRANS ISOMERASE-RELATED"/>
    <property type="match status" value="1"/>
</dbReference>
<gene>
    <name evidence="8" type="ORF">RR48_15402</name>
</gene>
<comment type="catalytic activity">
    <reaction evidence="1 5">
        <text>[protein]-peptidylproline (omega=180) = [protein]-peptidylproline (omega=0)</text>
        <dbReference type="Rhea" id="RHEA:16237"/>
        <dbReference type="Rhea" id="RHEA-COMP:10747"/>
        <dbReference type="Rhea" id="RHEA-COMP:10748"/>
        <dbReference type="ChEBI" id="CHEBI:83833"/>
        <dbReference type="ChEBI" id="CHEBI:83834"/>
        <dbReference type="EC" id="5.2.1.8"/>
    </reaction>
</comment>
<dbReference type="EC" id="5.2.1.8" evidence="5"/>
<dbReference type="GO" id="GO:0005829">
    <property type="term" value="C:cytosol"/>
    <property type="evidence" value="ECO:0007669"/>
    <property type="project" value="TreeGrafter"/>
</dbReference>
<dbReference type="SMART" id="SM00456">
    <property type="entry name" value="WW"/>
    <property type="match status" value="1"/>
</dbReference>
<dbReference type="EMBL" id="KQ461108">
    <property type="protein sequence ID" value="KPJ09261.1"/>
    <property type="molecule type" value="Genomic_DNA"/>
</dbReference>
<dbReference type="Proteomes" id="UP000053240">
    <property type="component" value="Unassembled WGS sequence"/>
</dbReference>
<dbReference type="InterPro" id="IPR046357">
    <property type="entry name" value="PPIase_dom_sf"/>
</dbReference>
<dbReference type="InterPro" id="IPR000297">
    <property type="entry name" value="PPIase_PpiC"/>
</dbReference>
<organism evidence="8 9">
    <name type="scientific">Papilio machaon</name>
    <name type="common">Old World swallowtail butterfly</name>
    <dbReference type="NCBI Taxonomy" id="76193"/>
    <lineage>
        <taxon>Eukaryota</taxon>
        <taxon>Metazoa</taxon>
        <taxon>Ecdysozoa</taxon>
        <taxon>Arthropoda</taxon>
        <taxon>Hexapoda</taxon>
        <taxon>Insecta</taxon>
        <taxon>Pterygota</taxon>
        <taxon>Neoptera</taxon>
        <taxon>Endopterygota</taxon>
        <taxon>Lepidoptera</taxon>
        <taxon>Glossata</taxon>
        <taxon>Ditrysia</taxon>
        <taxon>Papilionoidea</taxon>
        <taxon>Papilionidae</taxon>
        <taxon>Papilioninae</taxon>
        <taxon>Papilio</taxon>
    </lineage>
</organism>
<dbReference type="InterPro" id="IPR036020">
    <property type="entry name" value="WW_dom_sf"/>
</dbReference>
<evidence type="ECO:0000256" key="2">
    <source>
        <dbReference type="ARBA" id="ARBA00023110"/>
    </source>
</evidence>
<keyword evidence="3 4" id="KW-0413">Isomerase</keyword>
<evidence type="ECO:0000313" key="8">
    <source>
        <dbReference type="EMBL" id="KPJ09261.1"/>
    </source>
</evidence>
<dbReference type="PANTHER" id="PTHR10657">
    <property type="entry name" value="PEPTIDYL-PROLYL CIS-TRANS ISOMERASE"/>
    <property type="match status" value="1"/>
</dbReference>
<dbReference type="GO" id="GO:0080090">
    <property type="term" value="P:regulation of primary metabolic process"/>
    <property type="evidence" value="ECO:0007669"/>
    <property type="project" value="UniProtKB-ARBA"/>
</dbReference>
<proteinExistence type="predicted"/>
<dbReference type="SUPFAM" id="SSF54534">
    <property type="entry name" value="FKBP-like"/>
    <property type="match status" value="1"/>
</dbReference>
<protein>
    <recommendedName>
        <fullName evidence="5">Peptidyl-prolyl cis-trans isomerase</fullName>
        <ecNumber evidence="5">5.2.1.8</ecNumber>
    </recommendedName>
</protein>
<evidence type="ECO:0000313" key="9">
    <source>
        <dbReference type="Proteomes" id="UP000053240"/>
    </source>
</evidence>
<feature type="domain" description="WW" evidence="6">
    <location>
        <begin position="117"/>
        <end position="151"/>
    </location>
</feature>
<evidence type="ECO:0000256" key="1">
    <source>
        <dbReference type="ARBA" id="ARBA00000971"/>
    </source>
</evidence>
<evidence type="ECO:0000256" key="3">
    <source>
        <dbReference type="ARBA" id="ARBA00023235"/>
    </source>
</evidence>
<dbReference type="Pfam" id="PF00397">
    <property type="entry name" value="WW"/>
    <property type="match status" value="1"/>
</dbReference>
<dbReference type="GO" id="GO:0060255">
    <property type="term" value="P:regulation of macromolecule metabolic process"/>
    <property type="evidence" value="ECO:0007669"/>
    <property type="project" value="UniProtKB-ARBA"/>
</dbReference>
<accession>A0A194R091</accession>
<reference evidence="8 9" key="1">
    <citation type="journal article" date="2015" name="Nat. Commun.">
        <title>Outbred genome sequencing and CRISPR/Cas9 gene editing in butterflies.</title>
        <authorList>
            <person name="Li X."/>
            <person name="Fan D."/>
            <person name="Zhang W."/>
            <person name="Liu G."/>
            <person name="Zhang L."/>
            <person name="Zhao L."/>
            <person name="Fang X."/>
            <person name="Chen L."/>
            <person name="Dong Y."/>
            <person name="Chen Y."/>
            <person name="Ding Y."/>
            <person name="Zhao R."/>
            <person name="Feng M."/>
            <person name="Zhu Y."/>
            <person name="Feng Y."/>
            <person name="Jiang X."/>
            <person name="Zhu D."/>
            <person name="Xiang H."/>
            <person name="Feng X."/>
            <person name="Li S."/>
            <person name="Wang J."/>
            <person name="Zhang G."/>
            <person name="Kronforst M.R."/>
            <person name="Wang W."/>
        </authorList>
    </citation>
    <scope>NUCLEOTIDE SEQUENCE [LARGE SCALE GENOMIC DNA]</scope>
    <source>
        <strain evidence="8">Ya'a_city_454_Pm</strain>
        <tissue evidence="8">Whole body</tissue>
    </source>
</reference>
<dbReference type="Gene3D" id="3.10.50.40">
    <property type="match status" value="1"/>
</dbReference>
<dbReference type="InterPro" id="IPR051370">
    <property type="entry name" value="PPIase_Pin1"/>
</dbReference>
<name>A0A194R091_PAPMA</name>
<dbReference type="GO" id="GO:0003755">
    <property type="term" value="F:peptidyl-prolyl cis-trans isomerase activity"/>
    <property type="evidence" value="ECO:0007669"/>
    <property type="project" value="UniProtKB-UniRule"/>
</dbReference>
<evidence type="ECO:0000259" key="6">
    <source>
        <dbReference type="PROSITE" id="PS50020"/>
    </source>
</evidence>
<dbReference type="PROSITE" id="PS50198">
    <property type="entry name" value="PPIC_PPIASE_2"/>
    <property type="match status" value="1"/>
</dbReference>
<dbReference type="Pfam" id="PF00639">
    <property type="entry name" value="Rotamase"/>
    <property type="match status" value="1"/>
</dbReference>
<dbReference type="SUPFAM" id="SSF51045">
    <property type="entry name" value="WW domain"/>
    <property type="match status" value="1"/>
</dbReference>
<feature type="domain" description="PpiC" evidence="7">
    <location>
        <begin position="158"/>
        <end position="267"/>
    </location>
</feature>
<dbReference type="CDD" id="cd00201">
    <property type="entry name" value="WW"/>
    <property type="match status" value="1"/>
</dbReference>
<dbReference type="PROSITE" id="PS50020">
    <property type="entry name" value="WW_DOMAIN_2"/>
    <property type="match status" value="1"/>
</dbReference>
<dbReference type="AlphaFoldDB" id="A0A194R091"/>
<keyword evidence="2 4" id="KW-0697">Rotamase</keyword>
<evidence type="ECO:0000259" key="7">
    <source>
        <dbReference type="PROSITE" id="PS50198"/>
    </source>
</evidence>
<dbReference type="STRING" id="76193.A0A194R091"/>
<dbReference type="InParanoid" id="A0A194R091"/>
<keyword evidence="9" id="KW-1185">Reference proteome</keyword>